<dbReference type="PANTHER" id="PTHR30349:SF62">
    <property type="entry name" value="TYPE 1 FIMBRIAE REGULATORY PROTEIN FIMB-RELATED"/>
    <property type="match status" value="1"/>
</dbReference>
<dbReference type="InterPro" id="IPR013762">
    <property type="entry name" value="Integrase-like_cat_sf"/>
</dbReference>
<accession>A0A0D8L957</accession>
<evidence type="ECO:0000256" key="3">
    <source>
        <dbReference type="ARBA" id="ARBA00022908"/>
    </source>
</evidence>
<dbReference type="GO" id="GO:0006310">
    <property type="term" value="P:DNA recombination"/>
    <property type="evidence" value="ECO:0007669"/>
    <property type="project" value="UniProtKB-KW"/>
</dbReference>
<dbReference type="InterPro" id="IPR002104">
    <property type="entry name" value="Integrase_catalytic"/>
</dbReference>
<evidence type="ECO:0000256" key="5">
    <source>
        <dbReference type="ARBA" id="ARBA00023163"/>
    </source>
</evidence>
<proteinExistence type="inferred from homology"/>
<dbReference type="AlphaFoldDB" id="A0A0D8L957"/>
<evidence type="ECO:0000313" key="8">
    <source>
        <dbReference type="EMBL" id="KJF78515.1"/>
    </source>
</evidence>
<evidence type="ECO:0000259" key="7">
    <source>
        <dbReference type="PROSITE" id="PS51898"/>
    </source>
</evidence>
<dbReference type="PANTHER" id="PTHR30349">
    <property type="entry name" value="PHAGE INTEGRASE-RELATED"/>
    <property type="match status" value="1"/>
</dbReference>
<evidence type="ECO:0000256" key="6">
    <source>
        <dbReference type="ARBA" id="ARBA00023172"/>
    </source>
</evidence>
<comment type="similarity">
    <text evidence="1">Belongs to the 'phage' integrase family.</text>
</comment>
<feature type="domain" description="Tyr recombinase" evidence="7">
    <location>
        <begin position="2"/>
        <end position="183"/>
    </location>
</feature>
<gene>
    <name evidence="8" type="ORF">UA45_05490</name>
</gene>
<dbReference type="PROSITE" id="PS51898">
    <property type="entry name" value="TYR_RECOMBINASE"/>
    <property type="match status" value="1"/>
</dbReference>
<dbReference type="InterPro" id="IPR011010">
    <property type="entry name" value="DNA_brk_join_enz"/>
</dbReference>
<dbReference type="PATRIC" id="fig|582.24.peg.1665"/>
<keyword evidence="4" id="KW-0805">Transcription regulation</keyword>
<dbReference type="GO" id="GO:0015074">
    <property type="term" value="P:DNA integration"/>
    <property type="evidence" value="ECO:0007669"/>
    <property type="project" value="UniProtKB-KW"/>
</dbReference>
<evidence type="ECO:0000256" key="4">
    <source>
        <dbReference type="ARBA" id="ARBA00023015"/>
    </source>
</evidence>
<keyword evidence="3" id="KW-0229">DNA integration</keyword>
<sequence>MKERKHLSEQEVHSLISSLPDSINHIRNQCLIAVCFSHGLRASELTGLMLSDINMDEKTIHITRLKNGLSTNQPLQALEYKLLTPWLEQRNTSVHYAEPWLFLSRKGGRLSRQQIFRIIRDSGLSADLNIAAHPHMLRHACGYALADRGTDTRLIQDYLGHRNIQHTVLYTASNVARFRSIKL</sequence>
<keyword evidence="2" id="KW-1029">Fimbrium biogenesis</keyword>
<dbReference type="Pfam" id="PF00589">
    <property type="entry name" value="Phage_integrase"/>
    <property type="match status" value="1"/>
</dbReference>
<dbReference type="Proteomes" id="UP000032582">
    <property type="component" value="Unassembled WGS sequence"/>
</dbReference>
<comment type="caution">
    <text evidence="8">The sequence shown here is derived from an EMBL/GenBank/DDBJ whole genome shotgun (WGS) entry which is preliminary data.</text>
</comment>
<keyword evidence="6" id="KW-0233">DNA recombination</keyword>
<dbReference type="GO" id="GO:0003677">
    <property type="term" value="F:DNA binding"/>
    <property type="evidence" value="ECO:0007669"/>
    <property type="project" value="InterPro"/>
</dbReference>
<dbReference type="EMBL" id="JZSH01000040">
    <property type="protein sequence ID" value="KJF78515.1"/>
    <property type="molecule type" value="Genomic_DNA"/>
</dbReference>
<evidence type="ECO:0000256" key="2">
    <source>
        <dbReference type="ARBA" id="ARBA00022558"/>
    </source>
</evidence>
<evidence type="ECO:0000313" key="9">
    <source>
        <dbReference type="Proteomes" id="UP000032582"/>
    </source>
</evidence>
<reference evidence="8 9" key="1">
    <citation type="submission" date="2015-02" db="EMBL/GenBank/DDBJ databases">
        <title>Whole genome shotgun sequencing of cultured foodborne pathogen.</title>
        <authorList>
            <person name="Timme R."/>
            <person name="Allard M.W."/>
            <person name="Strain E."/>
            <person name="Evans P.S."/>
            <person name="Brown E."/>
        </authorList>
    </citation>
    <scope>NUCLEOTIDE SEQUENCE [LARGE SCALE GENOMIC DNA]</scope>
    <source>
        <strain evidence="8 9">GCSL-TSO-24</strain>
    </source>
</reference>
<keyword evidence="5" id="KW-0804">Transcription</keyword>
<dbReference type="SUPFAM" id="SSF56349">
    <property type="entry name" value="DNA breaking-rejoining enzymes"/>
    <property type="match status" value="1"/>
</dbReference>
<dbReference type="InterPro" id="IPR050090">
    <property type="entry name" value="Tyrosine_recombinase_XerCD"/>
</dbReference>
<protein>
    <submittedName>
        <fullName evidence="8">Integrase</fullName>
    </submittedName>
</protein>
<evidence type="ECO:0000256" key="1">
    <source>
        <dbReference type="ARBA" id="ARBA00008857"/>
    </source>
</evidence>
<dbReference type="Gene3D" id="1.10.443.10">
    <property type="entry name" value="Intergrase catalytic core"/>
    <property type="match status" value="1"/>
</dbReference>
<organism evidence="8 9">
    <name type="scientific">Morganella morganii</name>
    <name type="common">Proteus morganii</name>
    <dbReference type="NCBI Taxonomy" id="582"/>
    <lineage>
        <taxon>Bacteria</taxon>
        <taxon>Pseudomonadati</taxon>
        <taxon>Pseudomonadota</taxon>
        <taxon>Gammaproteobacteria</taxon>
        <taxon>Enterobacterales</taxon>
        <taxon>Morganellaceae</taxon>
        <taxon>Morganella</taxon>
    </lineage>
</organism>
<name>A0A0D8L957_MORMO</name>